<protein>
    <submittedName>
        <fullName evidence="1">Putative caudovirus prohead protease family protein</fullName>
    </submittedName>
</protein>
<organism evidence="1">
    <name type="scientific">uncultured Caudovirales phage</name>
    <dbReference type="NCBI Taxonomy" id="2100421"/>
    <lineage>
        <taxon>Viruses</taxon>
        <taxon>Duplodnaviria</taxon>
        <taxon>Heunggongvirae</taxon>
        <taxon>Uroviricota</taxon>
        <taxon>Caudoviricetes</taxon>
        <taxon>Peduoviridae</taxon>
        <taxon>Maltschvirus</taxon>
        <taxon>Maltschvirus maltsch</taxon>
    </lineage>
</organism>
<keyword evidence="1" id="KW-0645">Protease</keyword>
<dbReference type="GO" id="GO:0006508">
    <property type="term" value="P:proteolysis"/>
    <property type="evidence" value="ECO:0007669"/>
    <property type="project" value="UniProtKB-KW"/>
</dbReference>
<keyword evidence="1" id="KW-0378">Hydrolase</keyword>
<dbReference type="GO" id="GO:0008233">
    <property type="term" value="F:peptidase activity"/>
    <property type="evidence" value="ECO:0007669"/>
    <property type="project" value="UniProtKB-KW"/>
</dbReference>
<reference evidence="1" key="1">
    <citation type="submission" date="2017-06" db="EMBL/GenBank/DDBJ databases">
        <title>Novel phages from South African skin metaviromes.</title>
        <authorList>
            <person name="van Zyl L.J."/>
            <person name="Abrahams Y."/>
            <person name="Stander E.A."/>
            <person name="Kirby B.M."/>
            <person name="Clavaud C."/>
            <person name="Farcet C."/>
            <person name="Breton L."/>
            <person name="Trindade M.I."/>
        </authorList>
    </citation>
    <scope>NUCLEOTIDE SEQUENCE</scope>
</reference>
<accession>A0A2H4J779</accession>
<sequence length="85" mass="8492">MAAPTQVAYPWRAIARTVFAAIVGLASLVPTVVLASGVPPAGLAAQAVAVCGAITGALADPRVNMLINRFAPWLAAEPAVKGDGV</sequence>
<gene>
    <name evidence="1" type="ORF">7S3_19</name>
</gene>
<evidence type="ECO:0000313" key="1">
    <source>
        <dbReference type="EMBL" id="ASN69197.1"/>
    </source>
</evidence>
<proteinExistence type="predicted"/>
<name>A0A2H4J779_9CAUD</name>
<dbReference type="EMBL" id="MF417887">
    <property type="protein sequence ID" value="ASN69197.1"/>
    <property type="molecule type" value="Genomic_DNA"/>
</dbReference>